<organism evidence="2 3">
    <name type="scientific">Paenibacillus prosopidis</name>
    <dbReference type="NCBI Taxonomy" id="630520"/>
    <lineage>
        <taxon>Bacteria</taxon>
        <taxon>Bacillati</taxon>
        <taxon>Bacillota</taxon>
        <taxon>Bacilli</taxon>
        <taxon>Bacillales</taxon>
        <taxon>Paenibacillaceae</taxon>
        <taxon>Paenibacillus</taxon>
    </lineage>
</organism>
<gene>
    <name evidence="2" type="ORF">DFP97_11377</name>
</gene>
<dbReference type="InterPro" id="IPR055259">
    <property type="entry name" value="YkvP/CgeB_Glyco_trans-like"/>
</dbReference>
<evidence type="ECO:0000313" key="3">
    <source>
        <dbReference type="Proteomes" id="UP000252415"/>
    </source>
</evidence>
<dbReference type="Pfam" id="PF13524">
    <property type="entry name" value="Glyco_trans_1_2"/>
    <property type="match status" value="1"/>
</dbReference>
<comment type="caution">
    <text evidence="2">The sequence shown here is derived from an EMBL/GenBank/DDBJ whole genome shotgun (WGS) entry which is preliminary data.</text>
</comment>
<dbReference type="RefSeq" id="WP_181873599.1">
    <property type="nucleotide sequence ID" value="NZ_QPJD01000013.1"/>
</dbReference>
<protein>
    <submittedName>
        <fullName evidence="2">Spore maturation protein CgeB</fullName>
    </submittedName>
</protein>
<name>A0A368VQV3_9BACL</name>
<dbReference type="Proteomes" id="UP000252415">
    <property type="component" value="Unassembled WGS sequence"/>
</dbReference>
<evidence type="ECO:0000313" key="2">
    <source>
        <dbReference type="EMBL" id="RCW43405.1"/>
    </source>
</evidence>
<keyword evidence="3" id="KW-1185">Reference proteome</keyword>
<evidence type="ECO:0000259" key="1">
    <source>
        <dbReference type="Pfam" id="PF13524"/>
    </source>
</evidence>
<dbReference type="EMBL" id="QPJD01000013">
    <property type="protein sequence ID" value="RCW43405.1"/>
    <property type="molecule type" value="Genomic_DNA"/>
</dbReference>
<dbReference type="AlphaFoldDB" id="A0A368VQV3"/>
<sequence>MKTKIRNRAKSVASAKRTERSYAGAWEAGRTAGWKHGYHVATCQATSSQIPQAQIAAHPIRVLYVRTGVSGPFPYLDQSVTDALRGLVKELIVASPSDNLIGLADQLRPDLVLVMHGLLVTGNQIQGIRSLGIKTAIWLVDEPYVTDVTTILAPNYDYLFTHELASIPIYQQLGCQVHYLPLAANPAVYQPKYVPAQYQSDICFIGNAFFNRVRLIDRIGPFLASRDTRIIGLLWKRLRRYQSLKRHIRINWISADEAANYYNGSKIVINIHRSHDDKVHNKNSRNLPGLSINPRTYEIAACGAFQLTDIRQDLNDFYIPGTEIETYASPEELVDKMVYYLHHEEQRKQMALNGFRKTLEMHTYRNRLHQLLNVTSGR</sequence>
<proteinExistence type="predicted"/>
<accession>A0A368VQV3</accession>
<reference evidence="2 3" key="1">
    <citation type="submission" date="2018-07" db="EMBL/GenBank/DDBJ databases">
        <title>Genomic Encyclopedia of Type Strains, Phase III (KMG-III): the genomes of soil and plant-associated and newly described type strains.</title>
        <authorList>
            <person name="Whitman W."/>
        </authorList>
    </citation>
    <scope>NUCLEOTIDE SEQUENCE [LARGE SCALE GENOMIC DNA]</scope>
    <source>
        <strain evidence="2 3">CECT 7506</strain>
    </source>
</reference>
<feature type="domain" description="Spore protein YkvP/CgeB glycosyl transferase-like" evidence="1">
    <location>
        <begin position="225"/>
        <end position="373"/>
    </location>
</feature>